<evidence type="ECO:0000313" key="8">
    <source>
        <dbReference type="Proteomes" id="UP000428330"/>
    </source>
</evidence>
<comment type="function">
    <text evidence="1">Required for bacteriochlorophyll biosynthesis. Directly involved in the assembly of both the B875 and B800-850 pigment-protein complexes.</text>
</comment>
<dbReference type="Pfam" id="PF05398">
    <property type="entry name" value="PufQ"/>
    <property type="match status" value="1"/>
</dbReference>
<feature type="transmembrane region" description="Helical" evidence="6">
    <location>
        <begin position="21"/>
        <end position="40"/>
    </location>
</feature>
<dbReference type="OrthoDB" id="7872505at2"/>
<evidence type="ECO:0000256" key="2">
    <source>
        <dbReference type="ARBA" id="ARBA00009920"/>
    </source>
</evidence>
<evidence type="ECO:0000256" key="3">
    <source>
        <dbReference type="ARBA" id="ARBA00022531"/>
    </source>
</evidence>
<comment type="similarity">
    <text evidence="2">Belongs to the PufQ family.</text>
</comment>
<name>A0A6I6INS7_9RHOB</name>
<dbReference type="GO" id="GO:0030494">
    <property type="term" value="P:bacteriochlorophyll biosynthetic process"/>
    <property type="evidence" value="ECO:0007669"/>
    <property type="project" value="UniProtKB-KW"/>
</dbReference>
<dbReference type="InterPro" id="IPR008800">
    <property type="entry name" value="PufQ_cyt-su"/>
</dbReference>
<gene>
    <name evidence="7" type="ORF">EI983_05455</name>
</gene>
<evidence type="ECO:0000313" key="7">
    <source>
        <dbReference type="EMBL" id="QGX97754.1"/>
    </source>
</evidence>
<dbReference type="RefSeq" id="WP_157706388.1">
    <property type="nucleotide sequence ID" value="NZ_CP034348.1"/>
</dbReference>
<proteinExistence type="inferred from homology"/>
<reference evidence="8" key="1">
    <citation type="submission" date="2018-12" db="EMBL/GenBank/DDBJ databases">
        <title>Complete genome sequence of Roseovarius sp. MME-070.</title>
        <authorList>
            <person name="Nam Y.-D."/>
            <person name="Kang J."/>
            <person name="Chung W.-H."/>
            <person name="Park Y.S."/>
        </authorList>
    </citation>
    <scope>NUCLEOTIDE SEQUENCE [LARGE SCALE GENOMIC DNA]</scope>
    <source>
        <strain evidence="8">MME-070</strain>
    </source>
</reference>
<keyword evidence="8" id="KW-1185">Reference proteome</keyword>
<evidence type="ECO:0000256" key="4">
    <source>
        <dbReference type="ARBA" id="ARBA00023171"/>
    </source>
</evidence>
<accession>A0A6I6INS7</accession>
<dbReference type="GO" id="GO:0015979">
    <property type="term" value="P:photosynthesis"/>
    <property type="evidence" value="ECO:0007669"/>
    <property type="project" value="UniProtKB-KW"/>
</dbReference>
<evidence type="ECO:0000256" key="6">
    <source>
        <dbReference type="SAM" id="Phobius"/>
    </source>
</evidence>
<organism evidence="7 8">
    <name type="scientific">Roseovarius faecimaris</name>
    <dbReference type="NCBI Taxonomy" id="2494550"/>
    <lineage>
        <taxon>Bacteria</taxon>
        <taxon>Pseudomonadati</taxon>
        <taxon>Pseudomonadota</taxon>
        <taxon>Alphaproteobacteria</taxon>
        <taxon>Rhodobacterales</taxon>
        <taxon>Roseobacteraceae</taxon>
        <taxon>Roseovarius</taxon>
    </lineage>
</organism>
<keyword evidence="3" id="KW-0602">Photosynthesis</keyword>
<keyword evidence="4" id="KW-0149">Chlorophyll biosynthesis</keyword>
<dbReference type="AlphaFoldDB" id="A0A6I6INS7"/>
<sequence length="73" mass="8441">MTDMTSGPLHKPAGRRRGTEFWVYFTLIFFVALPSASFRWGRDVIRKRTLNLRGPMARAWAEADRLTPIIFSV</sequence>
<evidence type="ECO:0000256" key="5">
    <source>
        <dbReference type="ARBA" id="ARBA00023181"/>
    </source>
</evidence>
<dbReference type="EMBL" id="CP034348">
    <property type="protein sequence ID" value="QGX97754.1"/>
    <property type="molecule type" value="Genomic_DNA"/>
</dbReference>
<protein>
    <submittedName>
        <fullName evidence="7">Protein pufQ</fullName>
    </submittedName>
</protein>
<keyword evidence="5" id="KW-0077">Bacteriochlorophyll biosynthesis</keyword>
<keyword evidence="6" id="KW-1133">Transmembrane helix</keyword>
<evidence type="ECO:0000256" key="1">
    <source>
        <dbReference type="ARBA" id="ARBA00003128"/>
    </source>
</evidence>
<keyword evidence="6" id="KW-0472">Membrane</keyword>
<keyword evidence="6" id="KW-0812">Transmembrane</keyword>
<dbReference type="KEGG" id="rom:EI983_05455"/>
<dbReference type="Proteomes" id="UP000428330">
    <property type="component" value="Chromosome"/>
</dbReference>